<feature type="compositionally biased region" description="Low complexity" evidence="1">
    <location>
        <begin position="34"/>
        <end position="49"/>
    </location>
</feature>
<dbReference type="Proteomes" id="UP001358614">
    <property type="component" value="Chromosome 2"/>
</dbReference>
<feature type="transmembrane region" description="Helical" evidence="2">
    <location>
        <begin position="512"/>
        <end position="534"/>
    </location>
</feature>
<evidence type="ECO:0000256" key="1">
    <source>
        <dbReference type="SAM" id="MobiDB-lite"/>
    </source>
</evidence>
<evidence type="ECO:0000313" key="3">
    <source>
        <dbReference type="EMBL" id="WWD09419.1"/>
    </source>
</evidence>
<keyword evidence="2" id="KW-1133">Transmembrane helix</keyword>
<proteinExistence type="predicted"/>
<feature type="compositionally biased region" description="Polar residues" evidence="1">
    <location>
        <begin position="115"/>
        <end position="126"/>
    </location>
</feature>
<organism evidence="3 4">
    <name type="scientific">Kwoniella europaea PYCC6329</name>
    <dbReference type="NCBI Taxonomy" id="1423913"/>
    <lineage>
        <taxon>Eukaryota</taxon>
        <taxon>Fungi</taxon>
        <taxon>Dikarya</taxon>
        <taxon>Basidiomycota</taxon>
        <taxon>Agaricomycotina</taxon>
        <taxon>Tremellomycetes</taxon>
        <taxon>Tremellales</taxon>
        <taxon>Cryptococcaceae</taxon>
        <taxon>Kwoniella</taxon>
    </lineage>
</organism>
<gene>
    <name evidence="3" type="ORF">V865_007543</name>
</gene>
<feature type="transmembrane region" description="Helical" evidence="2">
    <location>
        <begin position="540"/>
        <end position="558"/>
    </location>
</feature>
<dbReference type="GeneID" id="91106344"/>
<reference evidence="3 4" key="1">
    <citation type="submission" date="2024-01" db="EMBL/GenBank/DDBJ databases">
        <title>Comparative genomics of Cryptococcus and Kwoniella reveals pathogenesis evolution and contrasting modes of karyotype evolution via chromosome fusion or intercentromeric recombination.</title>
        <authorList>
            <person name="Coelho M.A."/>
            <person name="David-Palma M."/>
            <person name="Shea T."/>
            <person name="Bowers K."/>
            <person name="McGinley-Smith S."/>
            <person name="Mohammad A.W."/>
            <person name="Gnirke A."/>
            <person name="Yurkov A.M."/>
            <person name="Nowrousian M."/>
            <person name="Sun S."/>
            <person name="Cuomo C.A."/>
            <person name="Heitman J."/>
        </authorList>
    </citation>
    <scope>NUCLEOTIDE SEQUENCE [LARGE SCALE GENOMIC DNA]</scope>
    <source>
        <strain evidence="3 4">PYCC6329</strain>
    </source>
</reference>
<keyword evidence="2" id="KW-0812">Transmembrane</keyword>
<protein>
    <submittedName>
        <fullName evidence="3">Uncharacterized protein</fullName>
    </submittedName>
</protein>
<feature type="region of interest" description="Disordered" evidence="1">
    <location>
        <begin position="1"/>
        <end position="164"/>
    </location>
</feature>
<feature type="transmembrane region" description="Helical" evidence="2">
    <location>
        <begin position="449"/>
        <end position="467"/>
    </location>
</feature>
<feature type="compositionally biased region" description="Polar residues" evidence="1">
    <location>
        <begin position="89"/>
        <end position="107"/>
    </location>
</feature>
<name>A0AAX4KTN6_9TREE</name>
<feature type="transmembrane region" description="Helical" evidence="2">
    <location>
        <begin position="414"/>
        <end position="437"/>
    </location>
</feature>
<evidence type="ECO:0000313" key="4">
    <source>
        <dbReference type="Proteomes" id="UP001358614"/>
    </source>
</evidence>
<feature type="compositionally biased region" description="Basic residues" evidence="1">
    <location>
        <begin position="150"/>
        <end position="161"/>
    </location>
</feature>
<keyword evidence="2" id="KW-0472">Membrane</keyword>
<dbReference type="AlphaFoldDB" id="A0AAX4KTN6"/>
<dbReference type="EMBL" id="CP144090">
    <property type="protein sequence ID" value="WWD09419.1"/>
    <property type="molecule type" value="Genomic_DNA"/>
</dbReference>
<feature type="transmembrane region" description="Helical" evidence="2">
    <location>
        <begin position="244"/>
        <end position="263"/>
    </location>
</feature>
<dbReference type="RefSeq" id="XP_066087386.1">
    <property type="nucleotide sequence ID" value="XM_066231289.1"/>
</dbReference>
<sequence>MPRKSYEQHLAEKAAMRRRGSVIESETDAESLFSNTTYQSQYSNSSPYPYLSPHQHRFSPGPSKFARTLSSTLYSSSISSPYPDRRGRSNSPGTSNQNQENIQNVGFSSFPPPLSDNTNPSDTEPTTTHRRPSQSTLTHLTVPQTDREIARKKRHEQRKLSKSTLLSSKYDSPIRQSIRYLTKVGLHRNTLFISLISYVLIKLLVVRFIEGRELDWVKGREEVMWGVVIFEWVRREGEKGGRSLRSQVIALLTILLSPLSLFVDKKIVPMSMTIRPLTLLSSTEDYASIFYLFLSLTINQLHAIWAITFGLYVIGRGSWIGGVEGSKYAFLSFVIGATALGSRYVICESNFSNYVYNQITFVQPAMKYLAKMPMISWLISNIPTVQNQVNEYCKATVPSLTISSLVNQAMTHKIQSTLTILSIIPPIIILLYSNISLRPGSSTRPSPTISFLPILLFLISIPIYLFSNDQHNVILSLMPLTLMMSFRGSAARGSERSLAGGSGEDEVWRTGVVLNALSIINLINYQASLAISILSTGLTILWITLIGASPLISIIVVLRQISIMIIPSNVLVQYINPVEHVVLKGAFAIGWFWGMKKLIENAWAIGGLSGRKKKSREKVR</sequence>
<feature type="transmembrane region" description="Helical" evidence="2">
    <location>
        <begin position="191"/>
        <end position="209"/>
    </location>
</feature>
<feature type="compositionally biased region" description="Basic and acidic residues" evidence="1">
    <location>
        <begin position="1"/>
        <end position="15"/>
    </location>
</feature>
<keyword evidence="4" id="KW-1185">Reference proteome</keyword>
<feature type="transmembrane region" description="Helical" evidence="2">
    <location>
        <begin position="326"/>
        <end position="346"/>
    </location>
</feature>
<accession>A0AAX4KTN6</accession>
<feature type="compositionally biased region" description="Polar residues" evidence="1">
    <location>
        <begin position="133"/>
        <end position="144"/>
    </location>
</feature>
<dbReference type="KEGG" id="ker:91106344"/>
<feature type="transmembrane region" description="Helical" evidence="2">
    <location>
        <begin position="289"/>
        <end position="314"/>
    </location>
</feature>
<evidence type="ECO:0000256" key="2">
    <source>
        <dbReference type="SAM" id="Phobius"/>
    </source>
</evidence>
<feature type="compositionally biased region" description="Low complexity" evidence="1">
    <location>
        <begin position="68"/>
        <end position="82"/>
    </location>
</feature>